<evidence type="ECO:0000313" key="3">
    <source>
        <dbReference type="Proteomes" id="UP000681610"/>
    </source>
</evidence>
<organism evidence="2 3">
    <name type="scientific">Capnocytophaga bilenii</name>
    <dbReference type="NCBI Taxonomy" id="2819369"/>
    <lineage>
        <taxon>Bacteria</taxon>
        <taxon>Pseudomonadati</taxon>
        <taxon>Bacteroidota</taxon>
        <taxon>Flavobacteriia</taxon>
        <taxon>Flavobacteriales</taxon>
        <taxon>Flavobacteriaceae</taxon>
        <taxon>Capnocytophaga</taxon>
    </lineage>
</organism>
<gene>
    <name evidence="2" type="ORF">J4N46_08915</name>
</gene>
<name>A0ABS3PYX5_9FLAO</name>
<reference evidence="2 3" key="1">
    <citation type="submission" date="2021-03" db="EMBL/GenBank/DDBJ databases">
        <title>Isolation and description of Capnocytophaga bilenii sp. nov., a novel Capnocytophaga species, isolated from a gingivitis subject.</title>
        <authorList>
            <person name="Antezack A."/>
            <person name="Monnet-Corti V."/>
            <person name="La Scola B."/>
        </authorList>
    </citation>
    <scope>NUCLEOTIDE SEQUENCE [LARGE SCALE GENOMIC DNA]</scope>
    <source>
        <strain evidence="2 3">Marseille-Q4570</strain>
    </source>
</reference>
<evidence type="ECO:0000256" key="1">
    <source>
        <dbReference type="SAM" id="SignalP"/>
    </source>
</evidence>
<keyword evidence="1" id="KW-0732">Signal</keyword>
<evidence type="ECO:0008006" key="4">
    <source>
        <dbReference type="Google" id="ProtNLM"/>
    </source>
</evidence>
<feature type="signal peptide" evidence="1">
    <location>
        <begin position="1"/>
        <end position="19"/>
    </location>
</feature>
<protein>
    <recommendedName>
        <fullName evidence="4">DUF4440 domain-containing protein</fullName>
    </recommendedName>
</protein>
<sequence>MNKILYILLLLLWSFNSNAEEIVTANIYNKPYSSEGFGEDNQELEGLVKKWNKAHNERGLYTFSDLYADDVLLYGEANNKDKCIDKKMAYLKAKPDYYQQIKGTISIQQNGERAKCSFVKSVTINQKTKDYPSYLIFQKMKDEWRIVAESDLLTDNNLAKKAAKQQHSKKTNTKN</sequence>
<dbReference type="SUPFAM" id="SSF54427">
    <property type="entry name" value="NTF2-like"/>
    <property type="match status" value="1"/>
</dbReference>
<dbReference type="RefSeq" id="WP_009416461.1">
    <property type="nucleotide sequence ID" value="NZ_CAUQMC010000021.1"/>
</dbReference>
<evidence type="ECO:0000313" key="2">
    <source>
        <dbReference type="EMBL" id="MBO1884534.1"/>
    </source>
</evidence>
<proteinExistence type="predicted"/>
<feature type="chain" id="PRO_5045953051" description="DUF4440 domain-containing protein" evidence="1">
    <location>
        <begin position="20"/>
        <end position="175"/>
    </location>
</feature>
<dbReference type="InterPro" id="IPR032710">
    <property type="entry name" value="NTF2-like_dom_sf"/>
</dbReference>
<dbReference type="EMBL" id="JAGDYP010000006">
    <property type="protein sequence ID" value="MBO1884534.1"/>
    <property type="molecule type" value="Genomic_DNA"/>
</dbReference>
<dbReference type="Gene3D" id="3.10.450.50">
    <property type="match status" value="1"/>
</dbReference>
<comment type="caution">
    <text evidence="2">The sequence shown here is derived from an EMBL/GenBank/DDBJ whole genome shotgun (WGS) entry which is preliminary data.</text>
</comment>
<dbReference type="Proteomes" id="UP000681610">
    <property type="component" value="Unassembled WGS sequence"/>
</dbReference>
<accession>A0ABS3PYX5</accession>
<keyword evidence="3" id="KW-1185">Reference proteome</keyword>